<evidence type="ECO:0000256" key="1">
    <source>
        <dbReference type="SAM" id="MobiDB-lite"/>
    </source>
</evidence>
<feature type="region of interest" description="Disordered" evidence="1">
    <location>
        <begin position="72"/>
        <end position="106"/>
    </location>
</feature>
<name>A0A4Y7PIZ5_9AGAM</name>
<reference evidence="2 3" key="1">
    <citation type="submission" date="2018-06" db="EMBL/GenBank/DDBJ databases">
        <title>A transcriptomic atlas of mushroom development highlights an independent origin of complex multicellularity.</title>
        <authorList>
            <consortium name="DOE Joint Genome Institute"/>
            <person name="Krizsan K."/>
            <person name="Almasi E."/>
            <person name="Merenyi Z."/>
            <person name="Sahu N."/>
            <person name="Viragh M."/>
            <person name="Koszo T."/>
            <person name="Mondo S."/>
            <person name="Kiss B."/>
            <person name="Balint B."/>
            <person name="Kues U."/>
            <person name="Barry K."/>
            <person name="Hegedus J.C."/>
            <person name="Henrissat B."/>
            <person name="Johnson J."/>
            <person name="Lipzen A."/>
            <person name="Ohm R."/>
            <person name="Nagy I."/>
            <person name="Pangilinan J."/>
            <person name="Yan J."/>
            <person name="Xiong Y."/>
            <person name="Grigoriev I.V."/>
            <person name="Hibbett D.S."/>
            <person name="Nagy L.G."/>
        </authorList>
    </citation>
    <scope>NUCLEOTIDE SEQUENCE [LARGE SCALE GENOMIC DNA]</scope>
    <source>
        <strain evidence="2 3">SZMC22713</strain>
    </source>
</reference>
<dbReference type="EMBL" id="ML170343">
    <property type="protein sequence ID" value="TDL14390.1"/>
    <property type="molecule type" value="Genomic_DNA"/>
</dbReference>
<protein>
    <submittedName>
        <fullName evidence="2">Uncharacterized protein</fullName>
    </submittedName>
</protein>
<evidence type="ECO:0000313" key="2">
    <source>
        <dbReference type="EMBL" id="TDL14390.1"/>
    </source>
</evidence>
<proteinExistence type="predicted"/>
<dbReference type="AlphaFoldDB" id="A0A4Y7PIZ5"/>
<accession>A0A4Y7PIZ5</accession>
<gene>
    <name evidence="2" type="ORF">BD410DRAFT_846061</name>
</gene>
<dbReference type="VEuPathDB" id="FungiDB:BD410DRAFT_846061"/>
<sequence>MKAFDASREACGVKLEGLQIVLREREALAAQDFRGSSEVLVEILGDLTSGATSAELSTASFALQGATSLARRLQTGPLDPQEGGTATAGVVSADNEVPTPTSPLKKATPAKKIFAAHTIGTPVTPYSPPPFSLWKPNNIPAIGASSSQPFEVATY</sequence>
<organism evidence="2 3">
    <name type="scientific">Rickenella mellea</name>
    <dbReference type="NCBI Taxonomy" id="50990"/>
    <lineage>
        <taxon>Eukaryota</taxon>
        <taxon>Fungi</taxon>
        <taxon>Dikarya</taxon>
        <taxon>Basidiomycota</taxon>
        <taxon>Agaricomycotina</taxon>
        <taxon>Agaricomycetes</taxon>
        <taxon>Hymenochaetales</taxon>
        <taxon>Rickenellaceae</taxon>
        <taxon>Rickenella</taxon>
    </lineage>
</organism>
<dbReference type="Proteomes" id="UP000294933">
    <property type="component" value="Unassembled WGS sequence"/>
</dbReference>
<evidence type="ECO:0000313" key="3">
    <source>
        <dbReference type="Proteomes" id="UP000294933"/>
    </source>
</evidence>
<keyword evidence="3" id="KW-1185">Reference proteome</keyword>